<dbReference type="Proteomes" id="UP001156669">
    <property type="component" value="Unassembled WGS sequence"/>
</dbReference>
<dbReference type="EMBL" id="BSOE01000054">
    <property type="protein sequence ID" value="GLR05955.1"/>
    <property type="molecule type" value="Genomic_DNA"/>
</dbReference>
<gene>
    <name evidence="1" type="ORF">GCM10007906_35430</name>
</gene>
<reference evidence="2" key="1">
    <citation type="journal article" date="2019" name="Int. J. Syst. Evol. Microbiol.">
        <title>The Global Catalogue of Microorganisms (GCM) 10K type strain sequencing project: providing services to taxonomists for standard genome sequencing and annotation.</title>
        <authorList>
            <consortium name="The Broad Institute Genomics Platform"/>
            <consortium name="The Broad Institute Genome Sequencing Center for Infectious Disease"/>
            <person name="Wu L."/>
            <person name="Ma J."/>
        </authorList>
    </citation>
    <scope>NUCLEOTIDE SEQUENCE [LARGE SCALE GENOMIC DNA]</scope>
    <source>
        <strain evidence="2">NBRC 110633</strain>
    </source>
</reference>
<evidence type="ECO:0000313" key="1">
    <source>
        <dbReference type="EMBL" id="GLR05955.1"/>
    </source>
</evidence>
<keyword evidence="2" id="KW-1185">Reference proteome</keyword>
<organism evidence="1 2">
    <name type="scientific">Vibrio hyugaensis</name>
    <dbReference type="NCBI Taxonomy" id="1534743"/>
    <lineage>
        <taxon>Bacteria</taxon>
        <taxon>Pseudomonadati</taxon>
        <taxon>Pseudomonadota</taxon>
        <taxon>Gammaproteobacteria</taxon>
        <taxon>Vibrionales</taxon>
        <taxon>Vibrionaceae</taxon>
        <taxon>Vibrio</taxon>
    </lineage>
</organism>
<accession>A0ABQ5YA53</accession>
<proteinExistence type="predicted"/>
<protein>
    <submittedName>
        <fullName evidence="1">Uncharacterized protein</fullName>
    </submittedName>
</protein>
<comment type="caution">
    <text evidence="1">The sequence shown here is derived from an EMBL/GenBank/DDBJ whole genome shotgun (WGS) entry which is preliminary data.</text>
</comment>
<name>A0ABQ5YA53_9VIBR</name>
<evidence type="ECO:0000313" key="2">
    <source>
        <dbReference type="Proteomes" id="UP001156669"/>
    </source>
</evidence>
<dbReference type="RefSeq" id="WP_045401976.1">
    <property type="nucleotide sequence ID" value="NZ_BBLD01000045.1"/>
</dbReference>
<sequence>MRPEEMPGYSLPTLAVWPQPWYEAGRWQMYDLKLQYDTSLKWYKSFVKTASGHVKAEVYDNYSLAKIAAEERNKGLNTVVEQIHLTQIERDSLRLKVEKAVVRQSRLFGEEELMLLEGKRRNKNYPKPNEKEIVLPPNSQALLPPLLALLRDMPYLRFVRLKHHGVGLIRTGDSDWSTKIKDNKQTAKYFYREQIASAYQMKGECHWGKTKAKIRKLLLPQANKLLQLASVKRMLLEAELKGNKVVVASGFVFWFEDNEDIGWVVKEASYSKADENGNTLWKTGSILSKNHGRIVVLPYVKENGEYVQGHTKNAPFDGKAIPRHSKEYLELPYEILEDDLMIGLFGELKYD</sequence>